<protein>
    <submittedName>
        <fullName evidence="2">Uncharacterized protein</fullName>
    </submittedName>
</protein>
<feature type="compositionally biased region" description="Polar residues" evidence="1">
    <location>
        <begin position="1"/>
        <end position="10"/>
    </location>
</feature>
<gene>
    <name evidence="2" type="ORF">ACFPYI_01880</name>
</gene>
<evidence type="ECO:0000313" key="3">
    <source>
        <dbReference type="Proteomes" id="UP001596099"/>
    </source>
</evidence>
<dbReference type="AlphaFoldDB" id="A0ABD5RHY6"/>
<feature type="compositionally biased region" description="Basic and acidic residues" evidence="1">
    <location>
        <begin position="14"/>
        <end position="26"/>
    </location>
</feature>
<evidence type="ECO:0000256" key="1">
    <source>
        <dbReference type="SAM" id="MobiDB-lite"/>
    </source>
</evidence>
<name>A0ABD5RHY6_9EURY</name>
<evidence type="ECO:0000313" key="2">
    <source>
        <dbReference type="EMBL" id="MFC5970070.1"/>
    </source>
</evidence>
<dbReference type="RefSeq" id="WP_247418711.1">
    <property type="nucleotide sequence ID" value="NZ_JALLGW010000002.1"/>
</dbReference>
<dbReference type="EMBL" id="JBHSQH010000001">
    <property type="protein sequence ID" value="MFC5970070.1"/>
    <property type="molecule type" value="Genomic_DNA"/>
</dbReference>
<feature type="region of interest" description="Disordered" evidence="1">
    <location>
        <begin position="1"/>
        <end position="40"/>
    </location>
</feature>
<reference evidence="2 3" key="1">
    <citation type="journal article" date="2019" name="Int. J. Syst. Evol. Microbiol.">
        <title>The Global Catalogue of Microorganisms (GCM) 10K type strain sequencing project: providing services to taxonomists for standard genome sequencing and annotation.</title>
        <authorList>
            <consortium name="The Broad Institute Genomics Platform"/>
            <consortium name="The Broad Institute Genome Sequencing Center for Infectious Disease"/>
            <person name="Wu L."/>
            <person name="Ma J."/>
        </authorList>
    </citation>
    <scope>NUCLEOTIDE SEQUENCE [LARGE SCALE GENOMIC DNA]</scope>
    <source>
        <strain evidence="2 3">CGMCC 1.12543</strain>
    </source>
</reference>
<dbReference type="Proteomes" id="UP001596099">
    <property type="component" value="Unassembled WGS sequence"/>
</dbReference>
<accession>A0ABD5RHY6</accession>
<proteinExistence type="predicted"/>
<keyword evidence="3" id="KW-1185">Reference proteome</keyword>
<comment type="caution">
    <text evidence="2">The sequence shown here is derived from an EMBL/GenBank/DDBJ whole genome shotgun (WGS) entry which is preliminary data.</text>
</comment>
<sequence>MSDSDISNVPMTDDTTKTDDPTRTPDHVNGSGGENDLVSLEQTTIQRDEDGEIVPRREYVEELGGDAIAKPMTGALRERYIENKLNEGEDVTDRDLANIFNRCVVAPDLTNHPECPDDQVTEEFVKNGMTGAMQDAYFILVLRASGEEALADQIRATSRGELPTQVLQVIRENPEALEQFMDENDSE</sequence>
<organism evidence="2 3">
    <name type="scientific">Halomarina salina</name>
    <dbReference type="NCBI Taxonomy" id="1872699"/>
    <lineage>
        <taxon>Archaea</taxon>
        <taxon>Methanobacteriati</taxon>
        <taxon>Methanobacteriota</taxon>
        <taxon>Stenosarchaea group</taxon>
        <taxon>Halobacteria</taxon>
        <taxon>Halobacteriales</taxon>
        <taxon>Natronomonadaceae</taxon>
        <taxon>Halomarina</taxon>
    </lineage>
</organism>